<evidence type="ECO:0000256" key="2">
    <source>
        <dbReference type="SAM" id="SignalP"/>
    </source>
</evidence>
<name>A0A9R1T815_9HYME</name>
<feature type="chain" id="PRO_5040427288" evidence="2">
    <location>
        <begin position="18"/>
        <end position="217"/>
    </location>
</feature>
<dbReference type="GeneID" id="105267310"/>
<keyword evidence="2" id="KW-0732">Signal</keyword>
<organism evidence="3 4">
    <name type="scientific">Fopius arisanus</name>
    <dbReference type="NCBI Taxonomy" id="64838"/>
    <lineage>
        <taxon>Eukaryota</taxon>
        <taxon>Metazoa</taxon>
        <taxon>Ecdysozoa</taxon>
        <taxon>Arthropoda</taxon>
        <taxon>Hexapoda</taxon>
        <taxon>Insecta</taxon>
        <taxon>Pterygota</taxon>
        <taxon>Neoptera</taxon>
        <taxon>Endopterygota</taxon>
        <taxon>Hymenoptera</taxon>
        <taxon>Apocrita</taxon>
        <taxon>Ichneumonoidea</taxon>
        <taxon>Braconidae</taxon>
        <taxon>Opiinae</taxon>
        <taxon>Fopius</taxon>
    </lineage>
</organism>
<reference evidence="4" key="1">
    <citation type="submission" date="2025-08" db="UniProtKB">
        <authorList>
            <consortium name="RefSeq"/>
        </authorList>
    </citation>
    <scope>IDENTIFICATION</scope>
    <source>
        <strain evidence="4">USDA-PBARC FA_bdor</strain>
        <tissue evidence="4">Whole organism</tissue>
    </source>
</reference>
<gene>
    <name evidence="4" type="primary">LOC105267310</name>
</gene>
<dbReference type="AlphaFoldDB" id="A0A9R1T815"/>
<keyword evidence="1" id="KW-1133">Transmembrane helix</keyword>
<keyword evidence="1" id="KW-0812">Transmembrane</keyword>
<keyword evidence="1" id="KW-0472">Membrane</keyword>
<sequence length="217" mass="25237">MKIYLFLILCMMTDCLAEVQDDEKNSHIFTPRKGKYHLLYPRKKTGYSDVYFNPLHRVGFLGGLQGLVAFVILKIKIVLVVITIIGATVLALKFLSVFKYSNYVYKSHQPIDELPAIQYGQPSPHDSYEYKDDWLAPSPYDRVNRRDDSNDFIDGFLVKVEAILLPLMNFSNKQCQHRTICQFTIVMTSSLDFSECDRIYPECREIPETTPKKRIRH</sequence>
<accession>A0A9R1T815</accession>
<protein>
    <submittedName>
        <fullName evidence="4">Uncharacterized protein isoform X1</fullName>
    </submittedName>
</protein>
<dbReference type="OrthoDB" id="7737307at2759"/>
<evidence type="ECO:0000313" key="4">
    <source>
        <dbReference type="RefSeq" id="XP_011304387.1"/>
    </source>
</evidence>
<evidence type="ECO:0000256" key="1">
    <source>
        <dbReference type="SAM" id="Phobius"/>
    </source>
</evidence>
<feature type="transmembrane region" description="Helical" evidence="1">
    <location>
        <begin position="67"/>
        <end position="92"/>
    </location>
</feature>
<dbReference type="KEGG" id="fas:105267310"/>
<proteinExistence type="predicted"/>
<dbReference type="Proteomes" id="UP000694866">
    <property type="component" value="Unplaced"/>
</dbReference>
<keyword evidence="3" id="KW-1185">Reference proteome</keyword>
<evidence type="ECO:0000313" key="3">
    <source>
        <dbReference type="Proteomes" id="UP000694866"/>
    </source>
</evidence>
<feature type="signal peptide" evidence="2">
    <location>
        <begin position="1"/>
        <end position="17"/>
    </location>
</feature>
<dbReference type="RefSeq" id="XP_011304387.1">
    <property type="nucleotide sequence ID" value="XM_011306085.1"/>
</dbReference>